<evidence type="ECO:0000313" key="2">
    <source>
        <dbReference type="Proteomes" id="UP000321570"/>
    </source>
</evidence>
<accession>A0A564Y0D0</accession>
<evidence type="ECO:0000313" key="1">
    <source>
        <dbReference type="EMBL" id="VUZ40228.1"/>
    </source>
</evidence>
<dbReference type="Proteomes" id="UP000321570">
    <property type="component" value="Unassembled WGS sequence"/>
</dbReference>
<keyword evidence="2" id="KW-1185">Reference proteome</keyword>
<reference evidence="1 2" key="1">
    <citation type="submission" date="2019-07" db="EMBL/GenBank/DDBJ databases">
        <authorList>
            <person name="Jastrzebski P J."/>
            <person name="Paukszto L."/>
            <person name="Jastrzebski P J."/>
        </authorList>
    </citation>
    <scope>NUCLEOTIDE SEQUENCE [LARGE SCALE GENOMIC DNA]</scope>
    <source>
        <strain evidence="1 2">WMS-il1</strain>
    </source>
</reference>
<proteinExistence type="predicted"/>
<protein>
    <submittedName>
        <fullName evidence="1">Uncharacterized protein</fullName>
    </submittedName>
</protein>
<dbReference type="EMBL" id="CABIJS010000033">
    <property type="protein sequence ID" value="VUZ40228.1"/>
    <property type="molecule type" value="Genomic_DNA"/>
</dbReference>
<organism evidence="1 2">
    <name type="scientific">Hymenolepis diminuta</name>
    <name type="common">Rat tapeworm</name>
    <dbReference type="NCBI Taxonomy" id="6216"/>
    <lineage>
        <taxon>Eukaryota</taxon>
        <taxon>Metazoa</taxon>
        <taxon>Spiralia</taxon>
        <taxon>Lophotrochozoa</taxon>
        <taxon>Platyhelminthes</taxon>
        <taxon>Cestoda</taxon>
        <taxon>Eucestoda</taxon>
        <taxon>Cyclophyllidea</taxon>
        <taxon>Hymenolepididae</taxon>
        <taxon>Hymenolepis</taxon>
    </lineage>
</organism>
<sequence>QLKSDVKQVFCEKEGGVWVQKPNKKFILLLLFQPQIKDVGKKETVYIGARCHRLFENVRQMRRQKRTDYHRNANISRTVVDGYHKSNESGYEIT</sequence>
<gene>
    <name evidence="1" type="ORF">WMSIL1_LOCUS1589</name>
</gene>
<dbReference type="AlphaFoldDB" id="A0A564Y0D0"/>
<feature type="non-terminal residue" evidence="1">
    <location>
        <position position="1"/>
    </location>
</feature>
<name>A0A564Y0D0_HYMDI</name>